<dbReference type="EMBL" id="JAUHPW010000010">
    <property type="protein sequence ID" value="MDN4476697.1"/>
    <property type="molecule type" value="Genomic_DNA"/>
</dbReference>
<evidence type="ECO:0000256" key="4">
    <source>
        <dbReference type="PROSITE-ProRule" id="PRU00335"/>
    </source>
</evidence>
<keyword evidence="1" id="KW-0805">Transcription regulation</keyword>
<reference evidence="6" key="1">
    <citation type="submission" date="2023-06" db="EMBL/GenBank/DDBJ databases">
        <title>Sysu t00192.</title>
        <authorList>
            <person name="Gao L."/>
            <person name="Fang B.-Z."/>
            <person name="Li W.-J."/>
        </authorList>
    </citation>
    <scope>NUCLEOTIDE SEQUENCE</scope>
    <source>
        <strain evidence="6">SYSU T00192</strain>
    </source>
</reference>
<dbReference type="PANTHER" id="PTHR30055">
    <property type="entry name" value="HTH-TYPE TRANSCRIPTIONAL REGULATOR RUTR"/>
    <property type="match status" value="1"/>
</dbReference>
<protein>
    <submittedName>
        <fullName evidence="6">TetR/AcrR family transcriptional regulator</fullName>
    </submittedName>
</protein>
<dbReference type="InterPro" id="IPR009057">
    <property type="entry name" value="Homeodomain-like_sf"/>
</dbReference>
<dbReference type="Proteomes" id="UP001172728">
    <property type="component" value="Unassembled WGS sequence"/>
</dbReference>
<organism evidence="6 7">
    <name type="scientific">Demequina litoralis</name>
    <dbReference type="NCBI Taxonomy" id="3051660"/>
    <lineage>
        <taxon>Bacteria</taxon>
        <taxon>Bacillati</taxon>
        <taxon>Actinomycetota</taxon>
        <taxon>Actinomycetes</taxon>
        <taxon>Micrococcales</taxon>
        <taxon>Demequinaceae</taxon>
        <taxon>Demequina</taxon>
    </lineage>
</organism>
<proteinExistence type="predicted"/>
<dbReference type="PANTHER" id="PTHR30055:SF234">
    <property type="entry name" value="HTH-TYPE TRANSCRIPTIONAL REGULATOR BETI"/>
    <property type="match status" value="1"/>
</dbReference>
<evidence type="ECO:0000313" key="6">
    <source>
        <dbReference type="EMBL" id="MDN4476697.1"/>
    </source>
</evidence>
<evidence type="ECO:0000259" key="5">
    <source>
        <dbReference type="PROSITE" id="PS50977"/>
    </source>
</evidence>
<evidence type="ECO:0000256" key="1">
    <source>
        <dbReference type="ARBA" id="ARBA00023015"/>
    </source>
</evidence>
<accession>A0ABT8GCB1</accession>
<comment type="caution">
    <text evidence="6">The sequence shown here is derived from an EMBL/GenBank/DDBJ whole genome shotgun (WGS) entry which is preliminary data.</text>
</comment>
<feature type="DNA-binding region" description="H-T-H motif" evidence="4">
    <location>
        <begin position="31"/>
        <end position="50"/>
    </location>
</feature>
<evidence type="ECO:0000313" key="7">
    <source>
        <dbReference type="Proteomes" id="UP001172728"/>
    </source>
</evidence>
<dbReference type="PROSITE" id="PS50977">
    <property type="entry name" value="HTH_TETR_2"/>
    <property type="match status" value="1"/>
</dbReference>
<dbReference type="InterPro" id="IPR050109">
    <property type="entry name" value="HTH-type_TetR-like_transc_reg"/>
</dbReference>
<dbReference type="SUPFAM" id="SSF46689">
    <property type="entry name" value="Homeodomain-like"/>
    <property type="match status" value="1"/>
</dbReference>
<keyword evidence="2 4" id="KW-0238">DNA-binding</keyword>
<keyword evidence="3" id="KW-0804">Transcription</keyword>
<sequence>MTTDPRFARSADSLADAVLALAAERPIERVTVTEVARLAGVTRATFYNHATSPAALLAQVLERELDEIRADFLGQVAADPGGVEQIWRASELVLVGHVLAHQAVYRQGLTAADDPRGSVLATLVANHVEVSLGALARSHGMPEAGPEATRVAMAAAFVGQGTAGALRAWLNTPAPLDPDEAVDALLSLIPPMWFAVARA</sequence>
<dbReference type="Pfam" id="PF00440">
    <property type="entry name" value="TetR_N"/>
    <property type="match status" value="1"/>
</dbReference>
<gene>
    <name evidence="6" type="ORF">QQX09_12615</name>
</gene>
<evidence type="ECO:0000256" key="3">
    <source>
        <dbReference type="ARBA" id="ARBA00023163"/>
    </source>
</evidence>
<dbReference type="Gene3D" id="1.10.357.10">
    <property type="entry name" value="Tetracycline Repressor, domain 2"/>
    <property type="match status" value="1"/>
</dbReference>
<dbReference type="InterPro" id="IPR001647">
    <property type="entry name" value="HTH_TetR"/>
</dbReference>
<name>A0ABT8GCB1_9MICO</name>
<feature type="domain" description="HTH tetR-type" evidence="5">
    <location>
        <begin position="8"/>
        <end position="68"/>
    </location>
</feature>
<keyword evidence="7" id="KW-1185">Reference proteome</keyword>
<evidence type="ECO:0000256" key="2">
    <source>
        <dbReference type="ARBA" id="ARBA00023125"/>
    </source>
</evidence>
<dbReference type="RefSeq" id="WP_301135301.1">
    <property type="nucleotide sequence ID" value="NZ_JAUHPW010000010.1"/>
</dbReference>